<dbReference type="Pfam" id="PF03473">
    <property type="entry name" value="MOSC"/>
    <property type="match status" value="1"/>
</dbReference>
<evidence type="ECO:0000256" key="1">
    <source>
        <dbReference type="SAM" id="Phobius"/>
    </source>
</evidence>
<feature type="domain" description="MOSC" evidence="2">
    <location>
        <begin position="182"/>
        <end position="347"/>
    </location>
</feature>
<dbReference type="Proteomes" id="UP001172684">
    <property type="component" value="Unassembled WGS sequence"/>
</dbReference>
<dbReference type="InterPro" id="IPR011037">
    <property type="entry name" value="Pyrv_Knase-like_insert_dom_sf"/>
</dbReference>
<proteinExistence type="predicted"/>
<comment type="caution">
    <text evidence="3">The sequence shown here is derived from an EMBL/GenBank/DDBJ whole genome shotgun (WGS) entry which is preliminary data.</text>
</comment>
<keyword evidence="1" id="KW-0472">Membrane</keyword>
<evidence type="ECO:0000313" key="4">
    <source>
        <dbReference type="Proteomes" id="UP001172684"/>
    </source>
</evidence>
<evidence type="ECO:0000259" key="2">
    <source>
        <dbReference type="PROSITE" id="PS51340"/>
    </source>
</evidence>
<dbReference type="SUPFAM" id="SSF141673">
    <property type="entry name" value="MOSC N-terminal domain-like"/>
    <property type="match status" value="1"/>
</dbReference>
<organism evidence="3 4">
    <name type="scientific">Coniosporium apollinis</name>
    <dbReference type="NCBI Taxonomy" id="61459"/>
    <lineage>
        <taxon>Eukaryota</taxon>
        <taxon>Fungi</taxon>
        <taxon>Dikarya</taxon>
        <taxon>Ascomycota</taxon>
        <taxon>Pezizomycotina</taxon>
        <taxon>Dothideomycetes</taxon>
        <taxon>Dothideomycetes incertae sedis</taxon>
        <taxon>Coniosporium</taxon>
    </lineage>
</organism>
<dbReference type="EMBL" id="JAPDRL010000011">
    <property type="protein sequence ID" value="KAJ9667720.1"/>
    <property type="molecule type" value="Genomic_DNA"/>
</dbReference>
<dbReference type="PANTHER" id="PTHR14237">
    <property type="entry name" value="MOLYBDOPTERIN COFACTOR SULFURASE MOSC"/>
    <property type="match status" value="1"/>
</dbReference>
<gene>
    <name evidence="3" type="ORF">H2201_002255</name>
</gene>
<protein>
    <recommendedName>
        <fullName evidence="2">MOSC domain-containing protein</fullName>
    </recommendedName>
</protein>
<accession>A0ABQ9P2D0</accession>
<dbReference type="PROSITE" id="PS51340">
    <property type="entry name" value="MOSC"/>
    <property type="match status" value="1"/>
</dbReference>
<dbReference type="PANTHER" id="PTHR14237:SF19">
    <property type="entry name" value="MITOCHONDRIAL AMIDOXIME REDUCING COMPONENT 1"/>
    <property type="match status" value="1"/>
</dbReference>
<dbReference type="SUPFAM" id="SSF50800">
    <property type="entry name" value="PK beta-barrel domain-like"/>
    <property type="match status" value="1"/>
</dbReference>
<evidence type="ECO:0000313" key="3">
    <source>
        <dbReference type="EMBL" id="KAJ9667720.1"/>
    </source>
</evidence>
<keyword evidence="1" id="KW-1133">Transmembrane helix</keyword>
<feature type="transmembrane region" description="Helical" evidence="1">
    <location>
        <begin position="6"/>
        <end position="26"/>
    </location>
</feature>
<sequence length="359" mass="40351">MELGQAFMIALFTLLALNATIMYFFFYKDAPSSPPQEPQQPQQSLPPPTEILSLRIYPIKSCRGFSVPSALLLKTGLDLDRNWMFIDASTRKFLTIRQLSKMTLVDTSLSPDDDTLTISIRNHADARISIPAHPSRDWLEAHTTLRSVDIWGTSTDAWEYAPNLTAPFSEFFAKDVRLVYKGPTPRILRGNGAPEHLGRTEATKFADLAPVQVSSMASMDELNSRLKAAGEKEISIERFRPNIVVRGSVPWAEDSWKTLRIASTSKVSEEKTEKAGELVLDVAARCARCLVPNVDPDTAEKHKRQPWDMLMKYRVVDEGITYKPCFGMLCVPREEGRIEVGMSLEVTEVTGDHRYIKGM</sequence>
<name>A0ABQ9P2D0_9PEZI</name>
<dbReference type="InterPro" id="IPR005303">
    <property type="entry name" value="MOCOS_middle"/>
</dbReference>
<dbReference type="InterPro" id="IPR005302">
    <property type="entry name" value="MoCF_Sase_C"/>
</dbReference>
<reference evidence="3" key="1">
    <citation type="submission" date="2022-10" db="EMBL/GenBank/DDBJ databases">
        <title>Culturing micro-colonial fungi from biological soil crusts in the Mojave desert and describing Neophaeococcomyces mojavensis, and introducing the new genera and species Taxawa tesnikishii.</title>
        <authorList>
            <person name="Kurbessoian T."/>
            <person name="Stajich J.E."/>
        </authorList>
    </citation>
    <scope>NUCLEOTIDE SEQUENCE</scope>
    <source>
        <strain evidence="3">TK_1</strain>
    </source>
</reference>
<keyword evidence="1" id="KW-0812">Transmembrane</keyword>
<dbReference type="Pfam" id="PF03476">
    <property type="entry name" value="MOSC_N"/>
    <property type="match status" value="1"/>
</dbReference>
<keyword evidence="4" id="KW-1185">Reference proteome</keyword>